<keyword evidence="1" id="KW-0732">Signal</keyword>
<protein>
    <submittedName>
        <fullName evidence="2">Porin family protein</fullName>
    </submittedName>
</protein>
<dbReference type="SUPFAM" id="SSF56925">
    <property type="entry name" value="OMPA-like"/>
    <property type="match status" value="1"/>
</dbReference>
<evidence type="ECO:0000256" key="1">
    <source>
        <dbReference type="SAM" id="SignalP"/>
    </source>
</evidence>
<dbReference type="RefSeq" id="WP_282586485.1">
    <property type="nucleotide sequence ID" value="NZ_JAMOIM010000013.1"/>
</dbReference>
<dbReference type="InterPro" id="IPR011250">
    <property type="entry name" value="OMP/PagP_B-barrel"/>
</dbReference>
<gene>
    <name evidence="2" type="ORF">M8523_19010</name>
</gene>
<keyword evidence="3" id="KW-1185">Reference proteome</keyword>
<comment type="caution">
    <text evidence="2">The sequence shown here is derived from an EMBL/GenBank/DDBJ whole genome shotgun (WGS) entry which is preliminary data.</text>
</comment>
<evidence type="ECO:0000313" key="3">
    <source>
        <dbReference type="Proteomes" id="UP001165667"/>
    </source>
</evidence>
<reference evidence="2" key="1">
    <citation type="submission" date="2022-05" db="EMBL/GenBank/DDBJ databases">
        <authorList>
            <person name="Pankratov T."/>
        </authorList>
    </citation>
    <scope>NUCLEOTIDE SEQUENCE</scope>
    <source>
        <strain evidence="2">BP6-180914</strain>
    </source>
</reference>
<name>A0AA42CP64_9HYPH</name>
<proteinExistence type="predicted"/>
<sequence>MGACKALILAGAVVIGPATLAVAADLPPPPMIEAPPEPVEVSGWYLRGDVGVGIAESPDIRSTFYDSSFAPLSGAALNSTVPSFARNSQHIGDSAIVDVGIGYQYSSWLRFDVTGEYRTGQDISTLESYGIRGSDYSYSYQDANGVSQKGTGTGNYRGFDQYHGNVQSSVFLFNAYTDIGTWYGFTPFIGAGVGASYNQVTSLYDVGVGGPTIIDANNKNTVITGGVGNGGYGYAKSSGHFDLAYAAMAGIDYAISPDVKLELSYRYLNMGEAKSGFINCVNSTGCVSEKHSYSLASNDIRLGFRWLFTDVTPYQPVVYPAPPIVRKY</sequence>
<feature type="chain" id="PRO_5041333615" evidence="1">
    <location>
        <begin position="24"/>
        <end position="328"/>
    </location>
</feature>
<accession>A0AA42CP64</accession>
<feature type="signal peptide" evidence="1">
    <location>
        <begin position="1"/>
        <end position="23"/>
    </location>
</feature>
<evidence type="ECO:0000313" key="2">
    <source>
        <dbReference type="EMBL" id="MCW6510112.1"/>
    </source>
</evidence>
<dbReference type="EMBL" id="JAMOIM010000013">
    <property type="protein sequence ID" value="MCW6510112.1"/>
    <property type="molecule type" value="Genomic_DNA"/>
</dbReference>
<dbReference type="Gene3D" id="2.40.160.20">
    <property type="match status" value="1"/>
</dbReference>
<dbReference type="AlphaFoldDB" id="A0AA42CP64"/>
<organism evidence="2 3">
    <name type="scientific">Lichenifustis flavocetrariae</name>
    <dbReference type="NCBI Taxonomy" id="2949735"/>
    <lineage>
        <taxon>Bacteria</taxon>
        <taxon>Pseudomonadati</taxon>
        <taxon>Pseudomonadota</taxon>
        <taxon>Alphaproteobacteria</taxon>
        <taxon>Hyphomicrobiales</taxon>
        <taxon>Lichenihabitantaceae</taxon>
        <taxon>Lichenifustis</taxon>
    </lineage>
</organism>
<dbReference type="Proteomes" id="UP001165667">
    <property type="component" value="Unassembled WGS sequence"/>
</dbReference>